<gene>
    <name evidence="1" type="ORF">SY212_04520</name>
</gene>
<dbReference type="AlphaFoldDB" id="A0A6F9XJI8"/>
<accession>A0A6F9XJI8</accession>
<dbReference type="RefSeq" id="WP_172584261.1">
    <property type="nucleotide sequence ID" value="NZ_BLAM01000054.1"/>
</dbReference>
<sequence length="76" mass="8654">MNNVLFGGMVFIDGNKKVNMNYTIKNLNIHGEIEFPMEEYTKAIGEKGLDGIKKHLVNTLKQKLDELLQSMEIEGK</sequence>
<dbReference type="EMBL" id="BLAM01000054">
    <property type="protein sequence ID" value="GET05422.1"/>
    <property type="molecule type" value="Genomic_DNA"/>
</dbReference>
<reference evidence="1" key="1">
    <citation type="submission" date="2019-10" db="EMBL/GenBank/DDBJ databases">
        <title>Lactobacillus agilis SY212 Whole Genome Sequencing Project.</title>
        <authorList>
            <person name="Suzuki S."/>
            <person name="Endo A."/>
            <person name="Maeno S."/>
            <person name="Shiwa Y."/>
            <person name="Matsutani M."/>
            <person name="Kajikawa A."/>
        </authorList>
    </citation>
    <scope>NUCLEOTIDE SEQUENCE</scope>
    <source>
        <strain evidence="1">SY212</strain>
    </source>
</reference>
<organism evidence="1">
    <name type="scientific">Ligilactobacillus agilis</name>
    <dbReference type="NCBI Taxonomy" id="1601"/>
    <lineage>
        <taxon>Bacteria</taxon>
        <taxon>Bacillati</taxon>
        <taxon>Bacillota</taxon>
        <taxon>Bacilli</taxon>
        <taxon>Lactobacillales</taxon>
        <taxon>Lactobacillaceae</taxon>
        <taxon>Ligilactobacillus</taxon>
    </lineage>
</organism>
<evidence type="ECO:0000313" key="1">
    <source>
        <dbReference type="EMBL" id="GET05422.1"/>
    </source>
</evidence>
<name>A0A6F9XJI8_9LACO</name>
<dbReference type="Proteomes" id="UP000494265">
    <property type="component" value="Unassembled WGS sequence"/>
</dbReference>
<proteinExistence type="predicted"/>
<comment type="caution">
    <text evidence="1">The sequence shown here is derived from an EMBL/GenBank/DDBJ whole genome shotgun (WGS) entry which is preliminary data.</text>
</comment>
<protein>
    <submittedName>
        <fullName evidence="1">Uncharacterized protein</fullName>
    </submittedName>
</protein>